<evidence type="ECO:0000313" key="2">
    <source>
        <dbReference type="Proteomes" id="UP000198838"/>
    </source>
</evidence>
<evidence type="ECO:0000313" key="1">
    <source>
        <dbReference type="EMBL" id="SFB31177.1"/>
    </source>
</evidence>
<protein>
    <submittedName>
        <fullName evidence="1">Uncharacterized protein</fullName>
    </submittedName>
</protein>
<dbReference type="STRING" id="1120918.SAMN05216249_11934"/>
<dbReference type="EMBL" id="FOJY01000019">
    <property type="protein sequence ID" value="SFB31177.1"/>
    <property type="molecule type" value="Genomic_DNA"/>
</dbReference>
<dbReference type="Proteomes" id="UP000198838">
    <property type="component" value="Unassembled WGS sequence"/>
</dbReference>
<name>A0A1I1A039_9FIRM</name>
<dbReference type="RefSeq" id="WP_092873975.1">
    <property type="nucleotide sequence ID" value="NZ_FOJY01000019.1"/>
</dbReference>
<accession>A0A1I1A039</accession>
<organism evidence="1 2">
    <name type="scientific">Acetitomaculum ruminis DSM 5522</name>
    <dbReference type="NCBI Taxonomy" id="1120918"/>
    <lineage>
        <taxon>Bacteria</taxon>
        <taxon>Bacillati</taxon>
        <taxon>Bacillota</taxon>
        <taxon>Clostridia</taxon>
        <taxon>Lachnospirales</taxon>
        <taxon>Lachnospiraceae</taxon>
        <taxon>Acetitomaculum</taxon>
    </lineage>
</organism>
<dbReference type="OrthoDB" id="5447244at2"/>
<keyword evidence="2" id="KW-1185">Reference proteome</keyword>
<proteinExistence type="predicted"/>
<gene>
    <name evidence="1" type="ORF">SAMN05216249_11934</name>
</gene>
<reference evidence="1 2" key="1">
    <citation type="submission" date="2016-10" db="EMBL/GenBank/DDBJ databases">
        <authorList>
            <person name="de Groot N.N."/>
        </authorList>
    </citation>
    <scope>NUCLEOTIDE SEQUENCE [LARGE SCALE GENOMIC DNA]</scope>
    <source>
        <strain evidence="1 2">DSM 5522</strain>
    </source>
</reference>
<sequence length="408" mass="47376">MKPFKDYELRNVLGNQYKAINEKIDKLSNEEVMANYLDVLTDNLYQEFYIEPVTVEEEDFEKRSIVQGKIRKYIDPFFRTEYDKEYVDVDGIIASFFYPYSGDDVLFKCQASTFSLGGYPEITLHNGYLIIKAERALNEMNGDGAKDRLLAAVKDELDDVKQGLGFANSDVNAFNNGLRRYISEAIRTRKSKVQSFYNIAQMFEVSIEKKEYARKHVPLERKIVPIAHKYDSESYYNVSDSDYKDVLDTLKHTLSTYERTPESYKSMQEEDLRNTLLATLNATYKGTATGETFRRKGKTDICIEQENRAAFVAECKIWKGAKALTDAVDQLDGYLTWRDCKTALIVFVRQKDFIKVLEKAKDALNNLENMRFLRELDKNEFECVYISNSHPGQLVKMRVMLFDLSYDE</sequence>
<dbReference type="AlphaFoldDB" id="A0A1I1A039"/>